<evidence type="ECO:0000256" key="4">
    <source>
        <dbReference type="ARBA" id="ARBA00023136"/>
    </source>
</evidence>
<sequence>MGKFARKVQEKSDKYIPIVLNSLTIIFCMCTFIPIGSVKNYFHGECVLYAQPVLTAVTRPNNLTTITVDLVSSVWGELSTCYYVIYTPVVVGIYTFIWLWFHIQLRMSIFDEGNVLAAFIIGGVTNIILFITLFVTSCIVVVGTSQFCSNIETALNHRYDCSEVEDLVWSVYTDGRTHSFYRYLQLGQAGSWITLAIFGCPYCFPFQERNAVIAK</sequence>
<dbReference type="PANTHER" id="PTHR31872:SF4">
    <property type="entry name" value="TRANSMEMBRANE PROTEIN 179"/>
    <property type="match status" value="1"/>
</dbReference>
<comment type="similarity">
    <text evidence="5">Belongs to the TMEM179 family.</text>
</comment>
<name>A0A8S3UCW3_MYTED</name>
<evidence type="ECO:0000256" key="2">
    <source>
        <dbReference type="ARBA" id="ARBA00022692"/>
    </source>
</evidence>
<keyword evidence="3 6" id="KW-1133">Transmembrane helix</keyword>
<keyword evidence="8" id="KW-1185">Reference proteome</keyword>
<evidence type="ECO:0000256" key="1">
    <source>
        <dbReference type="ARBA" id="ARBA00004141"/>
    </source>
</evidence>
<dbReference type="PANTHER" id="PTHR31872">
    <property type="entry name" value="TRANSMEMBRANE PROTEIN 179"/>
    <property type="match status" value="1"/>
</dbReference>
<dbReference type="EMBL" id="CAJPWZ010002583">
    <property type="protein sequence ID" value="CAG2241360.1"/>
    <property type="molecule type" value="Genomic_DNA"/>
</dbReference>
<evidence type="ECO:0000256" key="6">
    <source>
        <dbReference type="SAM" id="Phobius"/>
    </source>
</evidence>
<proteinExistence type="inferred from homology"/>
<dbReference type="Proteomes" id="UP000683360">
    <property type="component" value="Unassembled WGS sequence"/>
</dbReference>
<evidence type="ECO:0000313" key="7">
    <source>
        <dbReference type="EMBL" id="CAG2241360.1"/>
    </source>
</evidence>
<evidence type="ECO:0000313" key="8">
    <source>
        <dbReference type="Proteomes" id="UP000683360"/>
    </source>
</evidence>
<keyword evidence="4 6" id="KW-0472">Membrane</keyword>
<protein>
    <submittedName>
        <fullName evidence="7">Uncharacterized protein</fullName>
    </submittedName>
</protein>
<dbReference type="Pfam" id="PF26158">
    <property type="entry name" value="Claudin_TMEM179-179B"/>
    <property type="match status" value="1"/>
</dbReference>
<feature type="transmembrane region" description="Helical" evidence="6">
    <location>
        <begin position="83"/>
        <end position="103"/>
    </location>
</feature>
<evidence type="ECO:0000256" key="5">
    <source>
        <dbReference type="ARBA" id="ARBA00093776"/>
    </source>
</evidence>
<feature type="transmembrane region" description="Helical" evidence="6">
    <location>
        <begin position="115"/>
        <end position="142"/>
    </location>
</feature>
<dbReference type="OrthoDB" id="6423876at2759"/>
<dbReference type="AlphaFoldDB" id="A0A8S3UCW3"/>
<evidence type="ECO:0000256" key="3">
    <source>
        <dbReference type="ARBA" id="ARBA00022989"/>
    </source>
</evidence>
<dbReference type="InterPro" id="IPR059010">
    <property type="entry name" value="TMEM179-179B"/>
</dbReference>
<keyword evidence="2 6" id="KW-0812">Transmembrane</keyword>
<reference evidence="7" key="1">
    <citation type="submission" date="2021-03" db="EMBL/GenBank/DDBJ databases">
        <authorList>
            <person name="Bekaert M."/>
        </authorList>
    </citation>
    <scope>NUCLEOTIDE SEQUENCE</scope>
</reference>
<dbReference type="InterPro" id="IPR029673">
    <property type="entry name" value="TMEM179"/>
</dbReference>
<accession>A0A8S3UCW3</accession>
<organism evidence="7 8">
    <name type="scientific">Mytilus edulis</name>
    <name type="common">Blue mussel</name>
    <dbReference type="NCBI Taxonomy" id="6550"/>
    <lineage>
        <taxon>Eukaryota</taxon>
        <taxon>Metazoa</taxon>
        <taxon>Spiralia</taxon>
        <taxon>Lophotrochozoa</taxon>
        <taxon>Mollusca</taxon>
        <taxon>Bivalvia</taxon>
        <taxon>Autobranchia</taxon>
        <taxon>Pteriomorphia</taxon>
        <taxon>Mytilida</taxon>
        <taxon>Mytiloidea</taxon>
        <taxon>Mytilidae</taxon>
        <taxon>Mytilinae</taxon>
        <taxon>Mytilus</taxon>
    </lineage>
</organism>
<comment type="subcellular location">
    <subcellularLocation>
        <location evidence="1">Membrane</location>
        <topology evidence="1">Multi-pass membrane protein</topology>
    </subcellularLocation>
</comment>
<gene>
    <name evidence="7" type="ORF">MEDL_53596</name>
</gene>
<feature type="transmembrane region" description="Helical" evidence="6">
    <location>
        <begin position="15"/>
        <end position="35"/>
    </location>
</feature>
<comment type="caution">
    <text evidence="7">The sequence shown here is derived from an EMBL/GenBank/DDBJ whole genome shotgun (WGS) entry which is preliminary data.</text>
</comment>